<dbReference type="EMBL" id="CP060286">
    <property type="protein sequence ID" value="QNK41304.1"/>
    <property type="molecule type" value="Genomic_DNA"/>
</dbReference>
<evidence type="ECO:0000256" key="1">
    <source>
        <dbReference type="SAM" id="MobiDB-lite"/>
    </source>
</evidence>
<dbReference type="NCBIfam" id="NF040898">
    <property type="entry name" value="CC_mini_metal"/>
    <property type="match status" value="1"/>
</dbReference>
<protein>
    <submittedName>
        <fullName evidence="2">Uncharacterized protein</fullName>
    </submittedName>
</protein>
<accession>A0A7G8TCG3</accession>
<dbReference type="OrthoDB" id="9932781at2"/>
<proteinExistence type="predicted"/>
<reference evidence="2 3" key="1">
    <citation type="submission" date="2020-08" db="EMBL/GenBank/DDBJ databases">
        <title>The isolate Caproiciproducens sp. 7D4C2 produces n-caproate at mildly acidic conditions from hexoses: genome and rBOX comparison with related strains and chain-elongating bacteria.</title>
        <authorList>
            <person name="Esquivel-Elizondo S."/>
            <person name="Bagci C."/>
            <person name="Temovska M."/>
            <person name="Jeon B.S."/>
            <person name="Bessarab I."/>
            <person name="Williams R.B.H."/>
            <person name="Huson D.H."/>
            <person name="Angenent L.T."/>
        </authorList>
    </citation>
    <scope>NUCLEOTIDE SEQUENCE [LARGE SCALE GENOMIC DNA]</scope>
    <source>
        <strain evidence="2 3">7D4C2</strain>
    </source>
</reference>
<feature type="region of interest" description="Disordered" evidence="1">
    <location>
        <begin position="26"/>
        <end position="47"/>
    </location>
</feature>
<sequence>MMLWNKIKKSINRSLEKMAKENKKEFGDGIPDCCKMNRQGGNKPGNR</sequence>
<name>A0A7G8TCG3_9FIRM</name>
<evidence type="ECO:0000313" key="2">
    <source>
        <dbReference type="EMBL" id="QNK41304.1"/>
    </source>
</evidence>
<evidence type="ECO:0000313" key="3">
    <source>
        <dbReference type="Proteomes" id="UP000515909"/>
    </source>
</evidence>
<dbReference type="Proteomes" id="UP000515909">
    <property type="component" value="Chromosome"/>
</dbReference>
<gene>
    <name evidence="2" type="ORF">HCR03_03100</name>
</gene>
<dbReference type="RefSeq" id="WP_156991448.1">
    <property type="nucleotide sequence ID" value="NZ_CP060286.1"/>
</dbReference>
<dbReference type="AlphaFoldDB" id="A0A7G8TCG3"/>
<organism evidence="2 3">
    <name type="scientific">Caproicibacter fermentans</name>
    <dbReference type="NCBI Taxonomy" id="2576756"/>
    <lineage>
        <taxon>Bacteria</taxon>
        <taxon>Bacillati</taxon>
        <taxon>Bacillota</taxon>
        <taxon>Clostridia</taxon>
        <taxon>Eubacteriales</taxon>
        <taxon>Acutalibacteraceae</taxon>
        <taxon>Caproicibacter</taxon>
    </lineage>
</organism>
<dbReference type="KEGG" id="cfem:HCR03_03100"/>